<feature type="transmembrane region" description="Helical" evidence="6">
    <location>
        <begin position="144"/>
        <end position="165"/>
    </location>
</feature>
<dbReference type="InterPro" id="IPR022764">
    <property type="entry name" value="Peptidase_S54_rhomboid_dom"/>
</dbReference>
<dbReference type="EC" id="3.4.21.105" evidence="6"/>
<evidence type="ECO:0000256" key="4">
    <source>
        <dbReference type="ARBA" id="ARBA00022989"/>
    </source>
</evidence>
<feature type="region of interest" description="Disordered" evidence="7">
    <location>
        <begin position="1"/>
        <end position="54"/>
    </location>
</feature>
<comment type="subcellular location">
    <subcellularLocation>
        <location evidence="1 6">Membrane</location>
        <topology evidence="1 6">Multi-pass membrane protein</topology>
    </subcellularLocation>
</comment>
<keyword evidence="6" id="KW-0645">Protease</keyword>
<keyword evidence="6" id="KW-0720">Serine protease</keyword>
<evidence type="ECO:0000256" key="7">
    <source>
        <dbReference type="SAM" id="MobiDB-lite"/>
    </source>
</evidence>
<feature type="transmembrane region" description="Helical" evidence="6">
    <location>
        <begin position="56"/>
        <end position="77"/>
    </location>
</feature>
<dbReference type="EMBL" id="LFYR01001757">
    <property type="protein sequence ID" value="KMZ59626.1"/>
    <property type="molecule type" value="Genomic_DNA"/>
</dbReference>
<dbReference type="GO" id="GO:0006508">
    <property type="term" value="P:proteolysis"/>
    <property type="evidence" value="ECO:0007669"/>
    <property type="project" value="UniProtKB-KW"/>
</dbReference>
<dbReference type="InterPro" id="IPR035952">
    <property type="entry name" value="Rhomboid-like_sf"/>
</dbReference>
<feature type="transmembrane region" description="Helical" evidence="6">
    <location>
        <begin position="254"/>
        <end position="271"/>
    </location>
</feature>
<evidence type="ECO:0000256" key="1">
    <source>
        <dbReference type="ARBA" id="ARBA00004141"/>
    </source>
</evidence>
<gene>
    <name evidence="9" type="ORF">ZOSMA_66G00460</name>
</gene>
<evidence type="ECO:0000259" key="8">
    <source>
        <dbReference type="Pfam" id="PF01694"/>
    </source>
</evidence>
<dbReference type="AlphaFoldDB" id="A0A0K9NS94"/>
<sequence>MDPERGRYHGGGMASGVPPYNPYGPYYYPPQQQVQQPQQVQQQRQRPPPPPSSTEWTTWLIPLFILVNIGMFVYTMYENNCPAHRRDRVMGNCVGVDWLHQFSFQPLQQNPLFGPSSNTLLELGALEWDRLINQHQEWRLITCIWLHAGVIHLASNMLFLIFVGFGLEKQFGFIRVGVIYLVSGIGGSMVSALFVRNSVSVGASGALFGLLGSMLSELITNWTMYTDRGSVLFSIVIVVALNMAIGLLPHVDNFAHIGGFITGILLGFILLPRPGYSWRQYQNYNQQGTPFKSEFKIYQLLLLAFSLILLVIWFLVGLIMLYTKHDGNNHCRWCHYLSCVPTSKWKC</sequence>
<keyword evidence="5 6" id="KW-0472">Membrane</keyword>
<dbReference type="OrthoDB" id="418595at2759"/>
<dbReference type="STRING" id="29655.A0A0K9NS94"/>
<evidence type="ECO:0000256" key="2">
    <source>
        <dbReference type="ARBA" id="ARBA00009045"/>
    </source>
</evidence>
<evidence type="ECO:0000313" key="10">
    <source>
        <dbReference type="Proteomes" id="UP000036987"/>
    </source>
</evidence>
<feature type="transmembrane region" description="Helical" evidence="6">
    <location>
        <begin position="231"/>
        <end position="248"/>
    </location>
</feature>
<dbReference type="InterPro" id="IPR002610">
    <property type="entry name" value="Peptidase_S54_rhomboid-like"/>
</dbReference>
<feature type="domain" description="Peptidase S54 rhomboid" evidence="8">
    <location>
        <begin position="135"/>
        <end position="272"/>
    </location>
</feature>
<comment type="function">
    <text evidence="6">Serine protease involved in intramembrane proteolysis.</text>
</comment>
<dbReference type="Gene3D" id="1.20.1540.10">
    <property type="entry name" value="Rhomboid-like"/>
    <property type="match status" value="1"/>
</dbReference>
<evidence type="ECO:0000256" key="5">
    <source>
        <dbReference type="ARBA" id="ARBA00023136"/>
    </source>
</evidence>
<dbReference type="GO" id="GO:0004252">
    <property type="term" value="F:serine-type endopeptidase activity"/>
    <property type="evidence" value="ECO:0007669"/>
    <property type="project" value="InterPro"/>
</dbReference>
<dbReference type="OMA" id="KECELRW"/>
<evidence type="ECO:0000256" key="3">
    <source>
        <dbReference type="ARBA" id="ARBA00022692"/>
    </source>
</evidence>
<organism evidence="9 10">
    <name type="scientific">Zostera marina</name>
    <name type="common">Eelgrass</name>
    <dbReference type="NCBI Taxonomy" id="29655"/>
    <lineage>
        <taxon>Eukaryota</taxon>
        <taxon>Viridiplantae</taxon>
        <taxon>Streptophyta</taxon>
        <taxon>Embryophyta</taxon>
        <taxon>Tracheophyta</taxon>
        <taxon>Spermatophyta</taxon>
        <taxon>Magnoliopsida</taxon>
        <taxon>Liliopsida</taxon>
        <taxon>Zosteraceae</taxon>
        <taxon>Zostera</taxon>
    </lineage>
</organism>
<feature type="transmembrane region" description="Helical" evidence="6">
    <location>
        <begin position="177"/>
        <end position="195"/>
    </location>
</feature>
<dbReference type="Proteomes" id="UP000036987">
    <property type="component" value="Unassembled WGS sequence"/>
</dbReference>
<feature type="transmembrane region" description="Helical" evidence="6">
    <location>
        <begin position="201"/>
        <end position="219"/>
    </location>
</feature>
<keyword evidence="6" id="KW-0378">Hydrolase</keyword>
<proteinExistence type="inferred from homology"/>
<feature type="compositionally biased region" description="Low complexity" evidence="7">
    <location>
        <begin position="23"/>
        <end position="45"/>
    </location>
</feature>
<evidence type="ECO:0000256" key="6">
    <source>
        <dbReference type="RuleBase" id="RU362115"/>
    </source>
</evidence>
<reference evidence="10" key="1">
    <citation type="journal article" date="2016" name="Nature">
        <title>The genome of the seagrass Zostera marina reveals angiosperm adaptation to the sea.</title>
        <authorList>
            <person name="Olsen J.L."/>
            <person name="Rouze P."/>
            <person name="Verhelst B."/>
            <person name="Lin Y.-C."/>
            <person name="Bayer T."/>
            <person name="Collen J."/>
            <person name="Dattolo E."/>
            <person name="De Paoli E."/>
            <person name="Dittami S."/>
            <person name="Maumus F."/>
            <person name="Michel G."/>
            <person name="Kersting A."/>
            <person name="Lauritano C."/>
            <person name="Lohaus R."/>
            <person name="Toepel M."/>
            <person name="Tonon T."/>
            <person name="Vanneste K."/>
            <person name="Amirebrahimi M."/>
            <person name="Brakel J."/>
            <person name="Bostroem C."/>
            <person name="Chovatia M."/>
            <person name="Grimwood J."/>
            <person name="Jenkins J.W."/>
            <person name="Jueterbock A."/>
            <person name="Mraz A."/>
            <person name="Stam W.T."/>
            <person name="Tice H."/>
            <person name="Bornberg-Bauer E."/>
            <person name="Green P.J."/>
            <person name="Pearson G.A."/>
            <person name="Procaccini G."/>
            <person name="Duarte C.M."/>
            <person name="Schmutz J."/>
            <person name="Reusch T.B.H."/>
            <person name="Van de Peer Y."/>
        </authorList>
    </citation>
    <scope>NUCLEOTIDE SEQUENCE [LARGE SCALE GENOMIC DNA]</scope>
    <source>
        <strain evidence="10">cv. Finnish</strain>
    </source>
</reference>
<comment type="catalytic activity">
    <reaction evidence="6">
        <text>Cleaves type-1 transmembrane domains using a catalytic dyad composed of serine and histidine that are contributed by different transmembrane domains.</text>
        <dbReference type="EC" id="3.4.21.105"/>
    </reaction>
</comment>
<comment type="similarity">
    <text evidence="2 6">Belongs to the peptidase S54 family.</text>
</comment>
<keyword evidence="10" id="KW-1185">Reference proteome</keyword>
<accession>A0A0K9NS94</accession>
<dbReference type="Pfam" id="PF01694">
    <property type="entry name" value="Rhomboid"/>
    <property type="match status" value="1"/>
</dbReference>
<keyword evidence="4 6" id="KW-1133">Transmembrane helix</keyword>
<dbReference type="PANTHER" id="PTHR22936:SF86">
    <property type="entry name" value="RHOMBOID-LIKE PROTEIN 3"/>
    <property type="match status" value="1"/>
</dbReference>
<feature type="transmembrane region" description="Helical" evidence="6">
    <location>
        <begin position="300"/>
        <end position="322"/>
    </location>
</feature>
<dbReference type="PANTHER" id="PTHR22936">
    <property type="entry name" value="RHOMBOID-RELATED"/>
    <property type="match status" value="1"/>
</dbReference>
<evidence type="ECO:0000313" key="9">
    <source>
        <dbReference type="EMBL" id="KMZ59626.1"/>
    </source>
</evidence>
<comment type="caution">
    <text evidence="9">The sequence shown here is derived from an EMBL/GenBank/DDBJ whole genome shotgun (WGS) entry which is preliminary data.</text>
</comment>
<name>A0A0K9NS94_ZOSMR</name>
<protein>
    <recommendedName>
        <fullName evidence="6">RHOMBOID-like protein</fullName>
        <ecNumber evidence="6">3.4.21.105</ecNumber>
    </recommendedName>
</protein>
<dbReference type="GO" id="GO:0016020">
    <property type="term" value="C:membrane"/>
    <property type="evidence" value="ECO:0007669"/>
    <property type="project" value="UniProtKB-SubCell"/>
</dbReference>
<dbReference type="SUPFAM" id="SSF144091">
    <property type="entry name" value="Rhomboid-like"/>
    <property type="match status" value="1"/>
</dbReference>
<keyword evidence="3 6" id="KW-0812">Transmembrane</keyword>